<evidence type="ECO:0000256" key="7">
    <source>
        <dbReference type="SAM" id="MobiDB-lite"/>
    </source>
</evidence>
<dbReference type="InterPro" id="IPR013767">
    <property type="entry name" value="PAS_fold"/>
</dbReference>
<dbReference type="GO" id="GO:0000155">
    <property type="term" value="F:phosphorelay sensor kinase activity"/>
    <property type="evidence" value="ECO:0007669"/>
    <property type="project" value="InterPro"/>
</dbReference>
<dbReference type="SUPFAM" id="SSF47384">
    <property type="entry name" value="Homodimeric domain of signal transducing histidine kinase"/>
    <property type="match status" value="1"/>
</dbReference>
<dbReference type="PANTHER" id="PTHR42878:SF15">
    <property type="entry name" value="BACTERIOPHYTOCHROME"/>
    <property type="match status" value="1"/>
</dbReference>
<dbReference type="PRINTS" id="PR00344">
    <property type="entry name" value="BCTRLSENSOR"/>
</dbReference>
<dbReference type="InterPro" id="IPR003661">
    <property type="entry name" value="HisK_dim/P_dom"/>
</dbReference>
<evidence type="ECO:0000256" key="8">
    <source>
        <dbReference type="SAM" id="Phobius"/>
    </source>
</evidence>
<keyword evidence="6 8" id="KW-0472">Membrane</keyword>
<name>A0A5C6AYT9_9BACT</name>
<evidence type="ECO:0000256" key="6">
    <source>
        <dbReference type="ARBA" id="ARBA00023136"/>
    </source>
</evidence>
<keyword evidence="12" id="KW-1185">Reference proteome</keyword>
<evidence type="ECO:0000256" key="2">
    <source>
        <dbReference type="ARBA" id="ARBA00012438"/>
    </source>
</evidence>
<accession>A0A5C6AYT9</accession>
<dbReference type="GO" id="GO:0006355">
    <property type="term" value="P:regulation of DNA-templated transcription"/>
    <property type="evidence" value="ECO:0007669"/>
    <property type="project" value="InterPro"/>
</dbReference>
<dbReference type="CDD" id="cd00082">
    <property type="entry name" value="HisKA"/>
    <property type="match status" value="1"/>
</dbReference>
<dbReference type="SUPFAM" id="SSF55785">
    <property type="entry name" value="PYP-like sensor domain (PAS domain)"/>
    <property type="match status" value="1"/>
</dbReference>
<feature type="region of interest" description="Disordered" evidence="7">
    <location>
        <begin position="1"/>
        <end position="22"/>
    </location>
</feature>
<dbReference type="Pfam" id="PF00989">
    <property type="entry name" value="PAS"/>
    <property type="match status" value="1"/>
</dbReference>
<dbReference type="GO" id="GO:0007234">
    <property type="term" value="P:osmosensory signaling via phosphorelay pathway"/>
    <property type="evidence" value="ECO:0007669"/>
    <property type="project" value="TreeGrafter"/>
</dbReference>
<feature type="transmembrane region" description="Helical" evidence="8">
    <location>
        <begin position="54"/>
        <end position="75"/>
    </location>
</feature>
<dbReference type="InterPro" id="IPR036890">
    <property type="entry name" value="HATPase_C_sf"/>
</dbReference>
<proteinExistence type="predicted"/>
<reference evidence="11 12" key="1">
    <citation type="submission" date="2019-02" db="EMBL/GenBank/DDBJ databases">
        <title>Deep-cultivation of Planctomycetes and their phenomic and genomic characterization uncovers novel biology.</title>
        <authorList>
            <person name="Wiegand S."/>
            <person name="Jogler M."/>
            <person name="Boedeker C."/>
            <person name="Pinto D."/>
            <person name="Vollmers J."/>
            <person name="Rivas-Marin E."/>
            <person name="Kohn T."/>
            <person name="Peeters S.H."/>
            <person name="Heuer A."/>
            <person name="Rast P."/>
            <person name="Oberbeckmann S."/>
            <person name="Bunk B."/>
            <person name="Jeske O."/>
            <person name="Meyerdierks A."/>
            <person name="Storesund J.E."/>
            <person name="Kallscheuer N."/>
            <person name="Luecker S."/>
            <person name="Lage O.M."/>
            <person name="Pohl T."/>
            <person name="Merkel B.J."/>
            <person name="Hornburger P."/>
            <person name="Mueller R.-W."/>
            <person name="Bruemmer F."/>
            <person name="Labrenz M."/>
            <person name="Spormann A.M."/>
            <person name="Op Den Camp H."/>
            <person name="Overmann J."/>
            <person name="Amann R."/>
            <person name="Jetten M.S.M."/>
            <person name="Mascher T."/>
            <person name="Medema M.H."/>
            <person name="Devos D.P."/>
            <person name="Kaster A.-K."/>
            <person name="Ovreas L."/>
            <person name="Rohde M."/>
            <person name="Galperin M.Y."/>
            <person name="Jogler C."/>
        </authorList>
    </citation>
    <scope>NUCLEOTIDE SEQUENCE [LARGE SCALE GENOMIC DNA]</scope>
    <source>
        <strain evidence="11 12">Pla52n</strain>
    </source>
</reference>
<dbReference type="GO" id="GO:0016020">
    <property type="term" value="C:membrane"/>
    <property type="evidence" value="ECO:0007669"/>
    <property type="project" value="UniProtKB-SubCell"/>
</dbReference>
<evidence type="ECO:0000256" key="4">
    <source>
        <dbReference type="ARBA" id="ARBA00022679"/>
    </source>
</evidence>
<dbReference type="InterPro" id="IPR050351">
    <property type="entry name" value="BphY/WalK/GraS-like"/>
</dbReference>
<comment type="caution">
    <text evidence="11">The sequence shown here is derived from an EMBL/GenBank/DDBJ whole genome shotgun (WGS) entry which is preliminary data.</text>
</comment>
<protein>
    <recommendedName>
        <fullName evidence="2">histidine kinase</fullName>
        <ecNumber evidence="2">2.7.13.3</ecNumber>
    </recommendedName>
</protein>
<dbReference type="SMART" id="SM00388">
    <property type="entry name" value="HisKA"/>
    <property type="match status" value="1"/>
</dbReference>
<dbReference type="GO" id="GO:0000156">
    <property type="term" value="F:phosphorelay response regulator activity"/>
    <property type="evidence" value="ECO:0007669"/>
    <property type="project" value="TreeGrafter"/>
</dbReference>
<keyword evidence="3" id="KW-0597">Phosphoprotein</keyword>
<gene>
    <name evidence="11" type="primary">cph1_2</name>
    <name evidence="11" type="ORF">Pla52n_23310</name>
</gene>
<keyword evidence="5" id="KW-0418">Kinase</keyword>
<dbReference type="InterPro" id="IPR000014">
    <property type="entry name" value="PAS"/>
</dbReference>
<dbReference type="PROSITE" id="PS50112">
    <property type="entry name" value="PAS"/>
    <property type="match status" value="1"/>
</dbReference>
<dbReference type="InterPro" id="IPR005467">
    <property type="entry name" value="His_kinase_dom"/>
</dbReference>
<feature type="compositionally biased region" description="Basic and acidic residues" evidence="7">
    <location>
        <begin position="13"/>
        <end position="22"/>
    </location>
</feature>
<evidence type="ECO:0000259" key="9">
    <source>
        <dbReference type="PROSITE" id="PS50109"/>
    </source>
</evidence>
<feature type="domain" description="PAS" evidence="10">
    <location>
        <begin position="110"/>
        <end position="188"/>
    </location>
</feature>
<evidence type="ECO:0000256" key="5">
    <source>
        <dbReference type="ARBA" id="ARBA00022777"/>
    </source>
</evidence>
<organism evidence="11 12">
    <name type="scientific">Stieleria varia</name>
    <dbReference type="NCBI Taxonomy" id="2528005"/>
    <lineage>
        <taxon>Bacteria</taxon>
        <taxon>Pseudomonadati</taxon>
        <taxon>Planctomycetota</taxon>
        <taxon>Planctomycetia</taxon>
        <taxon>Pirellulales</taxon>
        <taxon>Pirellulaceae</taxon>
        <taxon>Stieleria</taxon>
    </lineage>
</organism>
<dbReference type="InterPro" id="IPR035965">
    <property type="entry name" value="PAS-like_dom_sf"/>
</dbReference>
<evidence type="ECO:0000313" key="11">
    <source>
        <dbReference type="EMBL" id="TWU04292.1"/>
    </source>
</evidence>
<dbReference type="Gene3D" id="3.30.450.20">
    <property type="entry name" value="PAS domain"/>
    <property type="match status" value="1"/>
</dbReference>
<evidence type="ECO:0000256" key="3">
    <source>
        <dbReference type="ARBA" id="ARBA00022553"/>
    </source>
</evidence>
<sequence>MGNIHSGSQNDPQNRKTNREGEVASARPVIPIGYAGVATLIALLIVVLNQYASVPWPVSVAVIAILYAPLFFLWFRPPPRLGETKRVTAPLGFLGGVSASRETELALRKSEDRFRKLIEHAPEAVVVYDLERGHLVVVNRAAEFLFKLPASELHARDPVRDLSPQFQPNGRESGEMAGELIQRAIQGETPVFEWTHIDGDGNPILCEVRLLAFELDDRPALRGSVIDIRERKRIEKELQDLAVDLEIRVRARTIELEQLNEDLKAFAFTVSHDLRAPLRAVCGFADALAEDFGDRLGDSGNECISDIQDAANRMDTMISDLLIYSRLGYSDLRLRVVGLDAVVNEAMEALRAEIQSSEAIVNVRSPLPTVIGDHATLVDVFYNLIGNAIKFVAKDRQPIVNVYGESLTADNAAPTRVRIWVDDNGIGVNEAYCERIFRVFSRLHGVERYPGTGIGLAIVARACEKLNGSCGMEPQQDEGSRFWIELPLGA</sequence>
<dbReference type="Proteomes" id="UP000320176">
    <property type="component" value="Unassembled WGS sequence"/>
</dbReference>
<dbReference type="InterPro" id="IPR036097">
    <property type="entry name" value="HisK_dim/P_sf"/>
</dbReference>
<dbReference type="SMART" id="SM00387">
    <property type="entry name" value="HATPase_c"/>
    <property type="match status" value="1"/>
</dbReference>
<evidence type="ECO:0000259" key="10">
    <source>
        <dbReference type="PROSITE" id="PS50112"/>
    </source>
</evidence>
<dbReference type="PANTHER" id="PTHR42878">
    <property type="entry name" value="TWO-COMPONENT HISTIDINE KINASE"/>
    <property type="match status" value="1"/>
</dbReference>
<dbReference type="Pfam" id="PF02518">
    <property type="entry name" value="HATPase_c"/>
    <property type="match status" value="1"/>
</dbReference>
<dbReference type="Gene3D" id="1.10.287.130">
    <property type="match status" value="1"/>
</dbReference>
<feature type="domain" description="Histidine kinase" evidence="9">
    <location>
        <begin position="269"/>
        <end position="490"/>
    </location>
</feature>
<keyword evidence="8" id="KW-0812">Transmembrane</keyword>
<dbReference type="Pfam" id="PF00512">
    <property type="entry name" value="HisKA"/>
    <property type="match status" value="1"/>
</dbReference>
<feature type="compositionally biased region" description="Polar residues" evidence="7">
    <location>
        <begin position="1"/>
        <end position="12"/>
    </location>
</feature>
<keyword evidence="8" id="KW-1133">Transmembrane helix</keyword>
<feature type="transmembrane region" description="Helical" evidence="8">
    <location>
        <begin position="29"/>
        <end position="48"/>
    </location>
</feature>
<dbReference type="AlphaFoldDB" id="A0A5C6AYT9"/>
<dbReference type="SUPFAM" id="SSF55874">
    <property type="entry name" value="ATPase domain of HSP90 chaperone/DNA topoisomerase II/histidine kinase"/>
    <property type="match status" value="1"/>
</dbReference>
<dbReference type="NCBIfam" id="TIGR00229">
    <property type="entry name" value="sensory_box"/>
    <property type="match status" value="1"/>
</dbReference>
<dbReference type="InterPro" id="IPR003594">
    <property type="entry name" value="HATPase_dom"/>
</dbReference>
<evidence type="ECO:0000256" key="1">
    <source>
        <dbReference type="ARBA" id="ARBA00000085"/>
    </source>
</evidence>
<evidence type="ECO:0000313" key="12">
    <source>
        <dbReference type="Proteomes" id="UP000320176"/>
    </source>
</evidence>
<dbReference type="PROSITE" id="PS50109">
    <property type="entry name" value="HIS_KIN"/>
    <property type="match status" value="1"/>
</dbReference>
<dbReference type="EMBL" id="SJPN01000003">
    <property type="protein sequence ID" value="TWU04292.1"/>
    <property type="molecule type" value="Genomic_DNA"/>
</dbReference>
<dbReference type="EC" id="2.7.13.3" evidence="2"/>
<dbReference type="Gene3D" id="3.30.565.10">
    <property type="entry name" value="Histidine kinase-like ATPase, C-terminal domain"/>
    <property type="match status" value="1"/>
</dbReference>
<dbReference type="InterPro" id="IPR004358">
    <property type="entry name" value="Sig_transdc_His_kin-like_C"/>
</dbReference>
<dbReference type="RefSeq" id="WP_231741919.1">
    <property type="nucleotide sequence ID" value="NZ_CP151726.1"/>
</dbReference>
<keyword evidence="4 11" id="KW-0808">Transferase</keyword>
<comment type="catalytic activity">
    <reaction evidence="1">
        <text>ATP + protein L-histidine = ADP + protein N-phospho-L-histidine.</text>
        <dbReference type="EC" id="2.7.13.3"/>
    </reaction>
</comment>
<dbReference type="GO" id="GO:0030295">
    <property type="term" value="F:protein kinase activator activity"/>
    <property type="evidence" value="ECO:0007669"/>
    <property type="project" value="TreeGrafter"/>
</dbReference>